<evidence type="ECO:0000256" key="1">
    <source>
        <dbReference type="ARBA" id="ARBA00004167"/>
    </source>
</evidence>
<evidence type="ECO:0000256" key="6">
    <source>
        <dbReference type="SAM" id="Phobius"/>
    </source>
</evidence>
<dbReference type="GO" id="GO:0004672">
    <property type="term" value="F:protein kinase activity"/>
    <property type="evidence" value="ECO:0007669"/>
    <property type="project" value="InterPro"/>
</dbReference>
<dbReference type="AlphaFoldDB" id="A0A843TQ57"/>
<keyword evidence="9" id="KW-1185">Reference proteome</keyword>
<dbReference type="Pfam" id="PF07714">
    <property type="entry name" value="PK_Tyr_Ser-Thr"/>
    <property type="match status" value="1"/>
</dbReference>
<reference evidence="8" key="1">
    <citation type="submission" date="2017-07" db="EMBL/GenBank/DDBJ databases">
        <title>Taro Niue Genome Assembly and Annotation.</title>
        <authorList>
            <person name="Atibalentja N."/>
            <person name="Keating K."/>
            <person name="Fields C.J."/>
        </authorList>
    </citation>
    <scope>NUCLEOTIDE SEQUENCE</scope>
    <source>
        <strain evidence="8">Niue_2</strain>
        <tissue evidence="8">Leaf</tissue>
    </source>
</reference>
<evidence type="ECO:0000256" key="3">
    <source>
        <dbReference type="ARBA" id="ARBA00022729"/>
    </source>
</evidence>
<evidence type="ECO:0000313" key="9">
    <source>
        <dbReference type="Proteomes" id="UP000652761"/>
    </source>
</evidence>
<dbReference type="PANTHER" id="PTHR47974">
    <property type="entry name" value="OS07G0415500 PROTEIN"/>
    <property type="match status" value="1"/>
</dbReference>
<protein>
    <recommendedName>
        <fullName evidence="7">Serine-threonine/tyrosine-protein kinase catalytic domain-containing protein</fullName>
    </recommendedName>
</protein>
<evidence type="ECO:0000256" key="2">
    <source>
        <dbReference type="ARBA" id="ARBA00022692"/>
    </source>
</evidence>
<comment type="caution">
    <text evidence="8">The sequence shown here is derived from an EMBL/GenBank/DDBJ whole genome shotgun (WGS) entry which is preliminary data.</text>
</comment>
<dbReference type="Gene3D" id="1.10.510.10">
    <property type="entry name" value="Transferase(Phosphotransferase) domain 1"/>
    <property type="match status" value="1"/>
</dbReference>
<evidence type="ECO:0000259" key="7">
    <source>
        <dbReference type="Pfam" id="PF07714"/>
    </source>
</evidence>
<keyword evidence="2 6" id="KW-0812">Transmembrane</keyword>
<keyword evidence="3" id="KW-0732">Signal</keyword>
<dbReference type="SUPFAM" id="SSF56112">
    <property type="entry name" value="Protein kinase-like (PK-like)"/>
    <property type="match status" value="1"/>
</dbReference>
<dbReference type="InterPro" id="IPR001245">
    <property type="entry name" value="Ser-Thr/Tyr_kinase_cat_dom"/>
</dbReference>
<keyword evidence="5 6" id="KW-0472">Membrane</keyword>
<dbReference type="Proteomes" id="UP000652761">
    <property type="component" value="Unassembled WGS sequence"/>
</dbReference>
<evidence type="ECO:0000313" key="8">
    <source>
        <dbReference type="EMBL" id="MQL71594.1"/>
    </source>
</evidence>
<dbReference type="EMBL" id="NMUH01000103">
    <property type="protein sequence ID" value="MQL71594.1"/>
    <property type="molecule type" value="Genomic_DNA"/>
</dbReference>
<dbReference type="OrthoDB" id="4062651at2759"/>
<feature type="transmembrane region" description="Helical" evidence="6">
    <location>
        <begin position="6"/>
        <end position="22"/>
    </location>
</feature>
<dbReference type="PANTHER" id="PTHR47974:SF19">
    <property type="entry name" value="RECEPTOR-LIKE SERINE_THREONINE-PROTEIN KINASE"/>
    <property type="match status" value="1"/>
</dbReference>
<dbReference type="InterPro" id="IPR011009">
    <property type="entry name" value="Kinase-like_dom_sf"/>
</dbReference>
<sequence>MISVIAIVGVVLLLCIGLRLLWRCCWTRRLKGLLEAVEGYVVQFTCIELQKVTKNFSEKIRSGGFSTIFKGTFPVSTVVAGDKQFRNKVSTLVINQHVNLVHLHGFCFKGSKRLLVYNYMPNGSLDHHLFHGNVVALNWRRRFAIILGLEHPPRRGLLTKGGGHGRGEAGSEGL</sequence>
<organism evidence="8 9">
    <name type="scientific">Colocasia esculenta</name>
    <name type="common">Wild taro</name>
    <name type="synonym">Arum esculentum</name>
    <dbReference type="NCBI Taxonomy" id="4460"/>
    <lineage>
        <taxon>Eukaryota</taxon>
        <taxon>Viridiplantae</taxon>
        <taxon>Streptophyta</taxon>
        <taxon>Embryophyta</taxon>
        <taxon>Tracheophyta</taxon>
        <taxon>Spermatophyta</taxon>
        <taxon>Magnoliopsida</taxon>
        <taxon>Liliopsida</taxon>
        <taxon>Araceae</taxon>
        <taxon>Aroideae</taxon>
        <taxon>Colocasieae</taxon>
        <taxon>Colocasia</taxon>
    </lineage>
</organism>
<evidence type="ECO:0000256" key="4">
    <source>
        <dbReference type="ARBA" id="ARBA00022989"/>
    </source>
</evidence>
<dbReference type="GO" id="GO:0016020">
    <property type="term" value="C:membrane"/>
    <property type="evidence" value="ECO:0007669"/>
    <property type="project" value="UniProtKB-SubCell"/>
</dbReference>
<accession>A0A843TQ57</accession>
<gene>
    <name evidence="8" type="ORF">Taro_003912</name>
</gene>
<name>A0A843TQ57_COLES</name>
<keyword evidence="4 6" id="KW-1133">Transmembrane helix</keyword>
<comment type="subcellular location">
    <subcellularLocation>
        <location evidence="1">Membrane</location>
        <topology evidence="1">Single-pass membrane protein</topology>
    </subcellularLocation>
</comment>
<feature type="domain" description="Serine-threonine/tyrosine-protein kinase catalytic" evidence="7">
    <location>
        <begin position="82"/>
        <end position="131"/>
    </location>
</feature>
<proteinExistence type="predicted"/>
<evidence type="ECO:0000256" key="5">
    <source>
        <dbReference type="ARBA" id="ARBA00023136"/>
    </source>
</evidence>